<evidence type="ECO:0000259" key="2">
    <source>
        <dbReference type="Pfam" id="PF11695"/>
    </source>
</evidence>
<dbReference type="EMBL" id="NTFI01000005">
    <property type="protein sequence ID" value="PHQ24357.1"/>
    <property type="molecule type" value="Genomic_DNA"/>
</dbReference>
<dbReference type="InterPro" id="IPR021708">
    <property type="entry name" value="DUF3291"/>
</dbReference>
<feature type="region of interest" description="Disordered" evidence="1">
    <location>
        <begin position="144"/>
        <end position="165"/>
    </location>
</feature>
<dbReference type="Proteomes" id="UP000229044">
    <property type="component" value="Unassembled WGS sequence"/>
</dbReference>
<dbReference type="OrthoDB" id="2376237at2"/>
<comment type="caution">
    <text evidence="3">The sequence shown here is derived from an EMBL/GenBank/DDBJ whole genome shotgun (WGS) entry which is preliminary data.</text>
</comment>
<accession>A0A2G1VC57</accession>
<sequence length="165" mass="18447">MIRYQIAQLNIATLMAPIDSPQLSDFVANLDRINALAEDSPGFVWRLQTEEGDATGIDYFGADKIVNLSLWDSIEALHSYVYRSAHVEIMRRKKEWFHKMGEAYMVLWWVPAGHTPSIEEAAQKLSILRESGPSAEAFTFKKAFPAPDEPTDVPTDNCGGECPAT</sequence>
<evidence type="ECO:0000256" key="1">
    <source>
        <dbReference type="SAM" id="MobiDB-lite"/>
    </source>
</evidence>
<dbReference type="RefSeq" id="WP_099619133.1">
    <property type="nucleotide sequence ID" value="NZ_KZ319341.1"/>
</dbReference>
<dbReference type="InterPro" id="IPR011008">
    <property type="entry name" value="Dimeric_a/b-barrel"/>
</dbReference>
<feature type="domain" description="DUF3291" evidence="2">
    <location>
        <begin position="6"/>
        <end position="142"/>
    </location>
</feature>
<name>A0A2G1VC57_9GAMM</name>
<reference evidence="3 4" key="1">
    <citation type="submission" date="2017-09" db="EMBL/GenBank/DDBJ databases">
        <title>The draft genome sequences of Marinobacter guineae M3B.</title>
        <authorList>
            <person name="Cao J."/>
        </authorList>
    </citation>
    <scope>NUCLEOTIDE SEQUENCE [LARGE SCALE GENOMIC DNA]</scope>
    <source>
        <strain evidence="3 4">M3B</strain>
    </source>
</reference>
<dbReference type="AlphaFoldDB" id="A0A2G1VC57"/>
<protein>
    <recommendedName>
        <fullName evidence="2">DUF3291 domain-containing protein</fullName>
    </recommendedName>
</protein>
<dbReference type="SUPFAM" id="SSF54909">
    <property type="entry name" value="Dimeric alpha+beta barrel"/>
    <property type="match status" value="1"/>
</dbReference>
<dbReference type="Pfam" id="PF11695">
    <property type="entry name" value="DUF3291"/>
    <property type="match status" value="1"/>
</dbReference>
<evidence type="ECO:0000313" key="4">
    <source>
        <dbReference type="Proteomes" id="UP000229044"/>
    </source>
</evidence>
<keyword evidence="4" id="KW-1185">Reference proteome</keyword>
<organism evidence="3 4">
    <name type="scientific">Marinobacter guineae</name>
    <dbReference type="NCBI Taxonomy" id="432303"/>
    <lineage>
        <taxon>Bacteria</taxon>
        <taxon>Pseudomonadati</taxon>
        <taxon>Pseudomonadota</taxon>
        <taxon>Gammaproteobacteria</taxon>
        <taxon>Pseudomonadales</taxon>
        <taxon>Marinobacteraceae</taxon>
        <taxon>Marinobacter</taxon>
    </lineage>
</organism>
<proteinExistence type="predicted"/>
<gene>
    <name evidence="3" type="ORF">CLH62_15730</name>
</gene>
<evidence type="ECO:0000313" key="3">
    <source>
        <dbReference type="EMBL" id="PHQ24357.1"/>
    </source>
</evidence>